<evidence type="ECO:0000256" key="1">
    <source>
        <dbReference type="ARBA" id="ARBA00023157"/>
    </source>
</evidence>
<name>A7RSN8_NEMVE</name>
<evidence type="ECO:0000259" key="2">
    <source>
        <dbReference type="PROSITE" id="PS51406"/>
    </source>
</evidence>
<dbReference type="Pfam" id="PF00147">
    <property type="entry name" value="Fibrinogen_C"/>
    <property type="match status" value="1"/>
</dbReference>
<dbReference type="InterPro" id="IPR020837">
    <property type="entry name" value="Fibrinogen_CS"/>
</dbReference>
<dbReference type="OMA" id="HTSINCA"/>
<dbReference type="eggNOG" id="KOG2579">
    <property type="taxonomic scope" value="Eukaryota"/>
</dbReference>
<dbReference type="HOGENOM" id="CLU_038628_6_0_1"/>
<dbReference type="InterPro" id="IPR050373">
    <property type="entry name" value="Fibrinogen_C-term_domain"/>
</dbReference>
<dbReference type="PROSITE" id="PS00514">
    <property type="entry name" value="FIBRINOGEN_C_1"/>
    <property type="match status" value="1"/>
</dbReference>
<dbReference type="InParanoid" id="A7RSN8"/>
<reference evidence="3 4" key="1">
    <citation type="journal article" date="2007" name="Science">
        <title>Sea anemone genome reveals ancestral eumetazoan gene repertoire and genomic organization.</title>
        <authorList>
            <person name="Putnam N.H."/>
            <person name="Srivastava M."/>
            <person name="Hellsten U."/>
            <person name="Dirks B."/>
            <person name="Chapman J."/>
            <person name="Salamov A."/>
            <person name="Terry A."/>
            <person name="Shapiro H."/>
            <person name="Lindquist E."/>
            <person name="Kapitonov V.V."/>
            <person name="Jurka J."/>
            <person name="Genikhovich G."/>
            <person name="Grigoriev I.V."/>
            <person name="Lucas S.M."/>
            <person name="Steele R.E."/>
            <person name="Finnerty J.R."/>
            <person name="Technau U."/>
            <person name="Martindale M.Q."/>
            <person name="Rokhsar D.S."/>
        </authorList>
    </citation>
    <scope>NUCLEOTIDE SEQUENCE [LARGE SCALE GENOMIC DNA]</scope>
    <source>
        <strain evidence="4">CH2 X CH6</strain>
    </source>
</reference>
<organism evidence="3 4">
    <name type="scientific">Nematostella vectensis</name>
    <name type="common">Starlet sea anemone</name>
    <dbReference type="NCBI Taxonomy" id="45351"/>
    <lineage>
        <taxon>Eukaryota</taxon>
        <taxon>Metazoa</taxon>
        <taxon>Cnidaria</taxon>
        <taxon>Anthozoa</taxon>
        <taxon>Hexacorallia</taxon>
        <taxon>Actiniaria</taxon>
        <taxon>Edwardsiidae</taxon>
        <taxon>Nematostella</taxon>
    </lineage>
</organism>
<dbReference type="NCBIfam" id="NF040941">
    <property type="entry name" value="GGGWT_bact"/>
    <property type="match status" value="1"/>
</dbReference>
<feature type="domain" description="Fibrinogen C-terminal" evidence="2">
    <location>
        <begin position="4"/>
        <end position="221"/>
    </location>
</feature>
<dbReference type="Proteomes" id="UP000001593">
    <property type="component" value="Unassembled WGS sequence"/>
</dbReference>
<dbReference type="SMART" id="SM00186">
    <property type="entry name" value="FBG"/>
    <property type="match status" value="1"/>
</dbReference>
<evidence type="ECO:0000313" key="3">
    <source>
        <dbReference type="EMBL" id="EDO45447.1"/>
    </source>
</evidence>
<dbReference type="PhylomeDB" id="A7RSN8"/>
<dbReference type="CDD" id="cd00087">
    <property type="entry name" value="FReD"/>
    <property type="match status" value="1"/>
</dbReference>
<keyword evidence="4" id="KW-1185">Reference proteome</keyword>
<protein>
    <recommendedName>
        <fullName evidence="2">Fibrinogen C-terminal domain-containing protein</fullName>
    </recommendedName>
</protein>
<dbReference type="Gene3D" id="3.90.215.10">
    <property type="entry name" value="Gamma Fibrinogen, chain A, domain 1"/>
    <property type="match status" value="1"/>
</dbReference>
<sequence length="224" mass="25001">MRYVIVIVVPTNCAEVLSGGGTTSGVYRVDPDGQGAFQVFCDQETLGGGWTVFQRRQDGSVDFWRDWAEYKNGFGDLQGEHWLGLDRIQRLTNAVATELRVDMEADAGETAHAQYGHFSIASESDKYRLSVGGYSGTAGDSFAARHNNAVFSTKDRDNDSWNPSCAVRFKGAWWYTGCHDSNLNGYYYGGPCPHAEGVTWKAWKNHEYSLLRTEMKIRPKGFTP</sequence>
<dbReference type="InterPro" id="IPR002181">
    <property type="entry name" value="Fibrinogen_a/b/g_C_dom"/>
</dbReference>
<keyword evidence="1" id="KW-1015">Disulfide bond</keyword>
<dbReference type="InterPro" id="IPR014716">
    <property type="entry name" value="Fibrinogen_a/b/g_C_1"/>
</dbReference>
<dbReference type="EMBL" id="DS469535">
    <property type="protein sequence ID" value="EDO45447.1"/>
    <property type="molecule type" value="Genomic_DNA"/>
</dbReference>
<dbReference type="SUPFAM" id="SSF56496">
    <property type="entry name" value="Fibrinogen C-terminal domain-like"/>
    <property type="match status" value="1"/>
</dbReference>
<proteinExistence type="predicted"/>
<gene>
    <name evidence="3" type="ORF">NEMVEDRAFT_v1g92082</name>
</gene>
<dbReference type="PROSITE" id="PS51406">
    <property type="entry name" value="FIBRINOGEN_C_2"/>
    <property type="match status" value="1"/>
</dbReference>
<accession>A7RSN8</accession>
<evidence type="ECO:0000313" key="4">
    <source>
        <dbReference type="Proteomes" id="UP000001593"/>
    </source>
</evidence>
<dbReference type="FunFam" id="3.90.215.10:FF:000001">
    <property type="entry name" value="Tenascin isoform 1"/>
    <property type="match status" value="1"/>
</dbReference>
<dbReference type="PANTHER" id="PTHR19143:SF444">
    <property type="entry name" value="PROTEIN SCABROUS"/>
    <property type="match status" value="1"/>
</dbReference>
<dbReference type="STRING" id="45351.A7RSN8"/>
<dbReference type="GO" id="GO:0005615">
    <property type="term" value="C:extracellular space"/>
    <property type="evidence" value="ECO:0000318"/>
    <property type="project" value="GO_Central"/>
</dbReference>
<dbReference type="KEGG" id="nve:5517500"/>
<dbReference type="PANTHER" id="PTHR19143">
    <property type="entry name" value="FIBRINOGEN/TENASCIN/ANGIOPOEITIN"/>
    <property type="match status" value="1"/>
</dbReference>
<dbReference type="AlphaFoldDB" id="A7RSN8"/>
<dbReference type="InterPro" id="IPR036056">
    <property type="entry name" value="Fibrinogen-like_C"/>
</dbReference>